<name>A0A2W5AEU1_9SPHN</name>
<gene>
    <name evidence="2" type="ORF">DI623_05545</name>
</gene>
<evidence type="ECO:0000313" key="2">
    <source>
        <dbReference type="EMBL" id="PZO90799.1"/>
    </source>
</evidence>
<organism evidence="2 3">
    <name type="scientific">Sphingomonas sanxanigenens</name>
    <dbReference type="NCBI Taxonomy" id="397260"/>
    <lineage>
        <taxon>Bacteria</taxon>
        <taxon>Pseudomonadati</taxon>
        <taxon>Pseudomonadota</taxon>
        <taxon>Alphaproteobacteria</taxon>
        <taxon>Sphingomonadales</taxon>
        <taxon>Sphingomonadaceae</taxon>
        <taxon>Sphingomonas</taxon>
    </lineage>
</organism>
<dbReference type="InterPro" id="IPR009875">
    <property type="entry name" value="PilZ_domain"/>
</dbReference>
<dbReference type="GO" id="GO:0035438">
    <property type="term" value="F:cyclic-di-GMP binding"/>
    <property type="evidence" value="ECO:0007669"/>
    <property type="project" value="InterPro"/>
</dbReference>
<feature type="domain" description="PilZ" evidence="1">
    <location>
        <begin position="13"/>
        <end position="99"/>
    </location>
</feature>
<dbReference type="Pfam" id="PF07238">
    <property type="entry name" value="PilZ"/>
    <property type="match status" value="1"/>
</dbReference>
<evidence type="ECO:0000259" key="1">
    <source>
        <dbReference type="Pfam" id="PF07238"/>
    </source>
</evidence>
<accession>A0A2W5AEU1</accession>
<dbReference type="Proteomes" id="UP000249066">
    <property type="component" value="Unassembled WGS sequence"/>
</dbReference>
<comment type="caution">
    <text evidence="2">The sequence shown here is derived from an EMBL/GenBank/DDBJ whole genome shotgun (WGS) entry which is preliminary data.</text>
</comment>
<sequence length="107" mass="11848">MSFNAQSRTIHDQRDAAREEVYYRTRGNGPAGVVSLQVVNISASGFMARSENSFAEGDRLMVRFPVIGSVSAEVRWSLGGRVGCQFDRMIDLAPYLQLLSELVAHAR</sequence>
<dbReference type="AlphaFoldDB" id="A0A2W5AEU1"/>
<protein>
    <submittedName>
        <fullName evidence="2">Pilus assembly protein PilZ</fullName>
    </submittedName>
</protein>
<dbReference type="SUPFAM" id="SSF141371">
    <property type="entry name" value="PilZ domain-like"/>
    <property type="match status" value="1"/>
</dbReference>
<dbReference type="EMBL" id="QFNN01000020">
    <property type="protein sequence ID" value="PZO90799.1"/>
    <property type="molecule type" value="Genomic_DNA"/>
</dbReference>
<reference evidence="2 3" key="1">
    <citation type="submission" date="2017-08" db="EMBL/GenBank/DDBJ databases">
        <title>Infants hospitalized years apart are colonized by the same room-sourced microbial strains.</title>
        <authorList>
            <person name="Brooks B."/>
            <person name="Olm M.R."/>
            <person name="Firek B.A."/>
            <person name="Baker R."/>
            <person name="Thomas B.C."/>
            <person name="Morowitz M.J."/>
            <person name="Banfield J.F."/>
        </authorList>
    </citation>
    <scope>NUCLEOTIDE SEQUENCE [LARGE SCALE GENOMIC DNA]</scope>
    <source>
        <strain evidence="2">S2_018_000_R2_101</strain>
    </source>
</reference>
<proteinExistence type="predicted"/>
<evidence type="ECO:0000313" key="3">
    <source>
        <dbReference type="Proteomes" id="UP000249066"/>
    </source>
</evidence>